<accession>A0A2P7QQY5</accession>
<dbReference type="OrthoDB" id="7566637at2"/>
<sequence length="103" mass="10665">MRKSLHAALIAVSLIAGGAAAADPVTVRIRHGDLDLASPAGRAIFDKRVRAAATRICGMPPVMDDPTFWAVSGCRAQVIRSSETGVAVSLASRRSDAPISGAR</sequence>
<evidence type="ECO:0000313" key="3">
    <source>
        <dbReference type="Proteomes" id="UP000241167"/>
    </source>
</evidence>
<dbReference type="InterPro" id="IPR030972">
    <property type="entry name" value="UrcA_uranyl"/>
</dbReference>
<gene>
    <name evidence="2" type="ORF">C7I55_08495</name>
</gene>
<protein>
    <recommendedName>
        <fullName evidence="4">UrcA family protein</fullName>
    </recommendedName>
</protein>
<name>A0A2P7QQY5_9SPHN</name>
<dbReference type="EMBL" id="PXYI01000003">
    <property type="protein sequence ID" value="PSJ40372.1"/>
    <property type="molecule type" value="Genomic_DNA"/>
</dbReference>
<comment type="caution">
    <text evidence="2">The sequence shown here is derived from an EMBL/GenBank/DDBJ whole genome shotgun (WGS) entry which is preliminary data.</text>
</comment>
<evidence type="ECO:0000256" key="1">
    <source>
        <dbReference type="SAM" id="SignalP"/>
    </source>
</evidence>
<evidence type="ECO:0008006" key="4">
    <source>
        <dbReference type="Google" id="ProtNLM"/>
    </source>
</evidence>
<reference evidence="2 3" key="1">
    <citation type="submission" date="2018-03" db="EMBL/GenBank/DDBJ databases">
        <title>The draft genome of Sphingosinicella sp. GL-C-18.</title>
        <authorList>
            <person name="Liu L."/>
            <person name="Li L."/>
            <person name="Liang L."/>
            <person name="Zhang X."/>
            <person name="Wang T."/>
        </authorList>
    </citation>
    <scope>NUCLEOTIDE SEQUENCE [LARGE SCALE GENOMIC DNA]</scope>
    <source>
        <strain evidence="2 3">GL-C-18</strain>
    </source>
</reference>
<dbReference type="Proteomes" id="UP000241167">
    <property type="component" value="Unassembled WGS sequence"/>
</dbReference>
<feature type="signal peptide" evidence="1">
    <location>
        <begin position="1"/>
        <end position="21"/>
    </location>
</feature>
<dbReference type="AlphaFoldDB" id="A0A2P7QQY5"/>
<proteinExistence type="predicted"/>
<keyword evidence="3" id="KW-1185">Reference proteome</keyword>
<evidence type="ECO:0000313" key="2">
    <source>
        <dbReference type="EMBL" id="PSJ40372.1"/>
    </source>
</evidence>
<dbReference type="RefSeq" id="WP_106512524.1">
    <property type="nucleotide sequence ID" value="NZ_PXYI01000003.1"/>
</dbReference>
<organism evidence="2 3">
    <name type="scientific">Allosphingosinicella deserti</name>
    <dbReference type="NCBI Taxonomy" id="2116704"/>
    <lineage>
        <taxon>Bacteria</taxon>
        <taxon>Pseudomonadati</taxon>
        <taxon>Pseudomonadota</taxon>
        <taxon>Alphaproteobacteria</taxon>
        <taxon>Sphingomonadales</taxon>
        <taxon>Sphingomonadaceae</taxon>
        <taxon>Allosphingosinicella</taxon>
    </lineage>
</organism>
<dbReference type="NCBIfam" id="TIGR04433">
    <property type="entry name" value="UrcA_uranyl"/>
    <property type="match status" value="1"/>
</dbReference>
<feature type="chain" id="PRO_5015179974" description="UrcA family protein" evidence="1">
    <location>
        <begin position="22"/>
        <end position="103"/>
    </location>
</feature>
<keyword evidence="1" id="KW-0732">Signal</keyword>